<protein>
    <submittedName>
        <fullName evidence="6">E3 ubiquitin-protein ligase CSU1</fullName>
    </submittedName>
</protein>
<evidence type="ECO:0000313" key="6">
    <source>
        <dbReference type="EMBL" id="WOO77691.1"/>
    </source>
</evidence>
<dbReference type="Proteomes" id="UP000827549">
    <property type="component" value="Chromosome 1"/>
</dbReference>
<dbReference type="PROSITE" id="PS00518">
    <property type="entry name" value="ZF_RING_1"/>
    <property type="match status" value="1"/>
</dbReference>
<dbReference type="PIRSF" id="PIRSF023577">
    <property type="entry name" value="ENOS_interacting"/>
    <property type="match status" value="1"/>
</dbReference>
<dbReference type="SUPFAM" id="SSF57850">
    <property type="entry name" value="RING/U-box"/>
    <property type="match status" value="2"/>
</dbReference>
<dbReference type="GO" id="GO:0008270">
    <property type="term" value="F:zinc ion binding"/>
    <property type="evidence" value="ECO:0007669"/>
    <property type="project" value="UniProtKB-KW"/>
</dbReference>
<dbReference type="GO" id="GO:0061630">
    <property type="term" value="F:ubiquitin protein ligase activity"/>
    <property type="evidence" value="ECO:0007669"/>
    <property type="project" value="InterPro"/>
</dbReference>
<keyword evidence="4" id="KW-0539">Nucleus</keyword>
<gene>
    <name evidence="6" type="primary">CSU1</name>
    <name evidence="6" type="ORF">LOC62_01G001254</name>
</gene>
<dbReference type="RefSeq" id="XP_062623723.1">
    <property type="nucleotide sequence ID" value="XM_062767739.1"/>
</dbReference>
<comment type="subcellular location">
    <subcellularLocation>
        <location evidence="4">Nucleus</location>
    </subcellularLocation>
</comment>
<dbReference type="AlphaFoldDB" id="A0AAF0Y4Q9"/>
<evidence type="ECO:0000256" key="2">
    <source>
        <dbReference type="ARBA" id="ARBA00022771"/>
    </source>
</evidence>
<name>A0AAF0Y4Q9_9TREE</name>
<organism evidence="6 7">
    <name type="scientific">Vanrija pseudolonga</name>
    <dbReference type="NCBI Taxonomy" id="143232"/>
    <lineage>
        <taxon>Eukaryota</taxon>
        <taxon>Fungi</taxon>
        <taxon>Dikarya</taxon>
        <taxon>Basidiomycota</taxon>
        <taxon>Agaricomycotina</taxon>
        <taxon>Tremellomycetes</taxon>
        <taxon>Trichosporonales</taxon>
        <taxon>Trichosporonaceae</taxon>
        <taxon>Vanrija</taxon>
    </lineage>
</organism>
<evidence type="ECO:0000313" key="7">
    <source>
        <dbReference type="Proteomes" id="UP000827549"/>
    </source>
</evidence>
<feature type="region of interest" description="Disordered" evidence="5">
    <location>
        <begin position="235"/>
        <end position="265"/>
    </location>
</feature>
<dbReference type="InterPro" id="IPR017907">
    <property type="entry name" value="Znf_RING_CS"/>
</dbReference>
<evidence type="ECO:0000256" key="5">
    <source>
        <dbReference type="SAM" id="MobiDB-lite"/>
    </source>
</evidence>
<dbReference type="GeneID" id="87804511"/>
<dbReference type="PANTHER" id="PTHR13063:SF10">
    <property type="entry name" value="NITRIC OXIDE SYNTHASE-INTERACTING PROTEIN"/>
    <property type="match status" value="1"/>
</dbReference>
<dbReference type="PANTHER" id="PTHR13063">
    <property type="entry name" value="ENOS INTERACTING PROTEIN"/>
    <property type="match status" value="1"/>
</dbReference>
<evidence type="ECO:0000256" key="4">
    <source>
        <dbReference type="PIRNR" id="PIRNR023577"/>
    </source>
</evidence>
<proteinExistence type="inferred from homology"/>
<accession>A0AAF0Y4Q9</accession>
<dbReference type="GO" id="GO:0005634">
    <property type="term" value="C:nucleus"/>
    <property type="evidence" value="ECO:0007669"/>
    <property type="project" value="UniProtKB-SubCell"/>
</dbReference>
<comment type="similarity">
    <text evidence="4">Belongs to the NOSIP family.</text>
</comment>
<keyword evidence="3" id="KW-0862">Zinc</keyword>
<keyword evidence="1" id="KW-0479">Metal-binding</keyword>
<dbReference type="EMBL" id="CP086714">
    <property type="protein sequence ID" value="WOO77691.1"/>
    <property type="molecule type" value="Genomic_DNA"/>
</dbReference>
<reference evidence="6" key="1">
    <citation type="submission" date="2023-10" db="EMBL/GenBank/DDBJ databases">
        <authorList>
            <person name="Noh H."/>
        </authorList>
    </citation>
    <scope>NUCLEOTIDE SEQUENCE</scope>
    <source>
        <strain evidence="6">DUCC4014</strain>
    </source>
</reference>
<dbReference type="InterPro" id="IPR016818">
    <property type="entry name" value="NOSIP"/>
</dbReference>
<dbReference type="InterPro" id="IPR013083">
    <property type="entry name" value="Znf_RING/FYVE/PHD"/>
</dbReference>
<evidence type="ECO:0000256" key="3">
    <source>
        <dbReference type="ARBA" id="ARBA00022833"/>
    </source>
</evidence>
<sequence length="331" mass="35074">MVRSHAKNNTTQANLTHYERSLLRQAGAARRLGRDSFKPLDHCNLCLVRVTDPVACSQAHIYCRECALSSLITQKAGIDAQRRELERWEADDARRRSDAREAARARVVTDFEKGMGLGSVRKAGSTAASTATSTDLAGEIERRQLEAEEKAAAAIEAEESEARKAKIAAFWLPSLTPEAPLGPLKAIKLQPLCSVGTAPHPFSRKSLLPVILNYPGGSDKPHCPSCAKELTNSSGGVLLSSREPGGGGDEPAKKKKKVDGKKDKKEKEAPAVCGHVVCKTCAETVVAPAKACPVCDAVVEAAGMLPLGKEGTGFAAAGGAEVKKATVAFRV</sequence>
<keyword evidence="2" id="KW-0863">Zinc-finger</keyword>
<keyword evidence="7" id="KW-1185">Reference proteome</keyword>
<dbReference type="Gene3D" id="3.30.40.10">
    <property type="entry name" value="Zinc/RING finger domain, C3HC4 (zinc finger)"/>
    <property type="match status" value="1"/>
</dbReference>
<evidence type="ECO:0000256" key="1">
    <source>
        <dbReference type="ARBA" id="ARBA00022723"/>
    </source>
</evidence>